<proteinExistence type="predicted"/>
<dbReference type="Gene3D" id="3.40.50.720">
    <property type="entry name" value="NAD(P)-binding Rossmann-like Domain"/>
    <property type="match status" value="1"/>
</dbReference>
<name>A0AAV7MY46_PLEWA</name>
<dbReference type="InterPro" id="IPR016040">
    <property type="entry name" value="NAD(P)-bd_dom"/>
</dbReference>
<keyword evidence="3" id="KW-1185">Reference proteome</keyword>
<evidence type="ECO:0000259" key="1">
    <source>
        <dbReference type="Pfam" id="PF13460"/>
    </source>
</evidence>
<dbReference type="Pfam" id="PF13460">
    <property type="entry name" value="NAD_binding_10"/>
    <property type="match status" value="1"/>
</dbReference>
<dbReference type="InterPro" id="IPR051606">
    <property type="entry name" value="Polyketide_Oxido-like"/>
</dbReference>
<accession>A0AAV7MY46</accession>
<dbReference type="Proteomes" id="UP001066276">
    <property type="component" value="Chromosome 9"/>
</dbReference>
<dbReference type="GO" id="GO:0004074">
    <property type="term" value="F:biliverdin reductase [NAD(P)H] activity"/>
    <property type="evidence" value="ECO:0007669"/>
    <property type="project" value="TreeGrafter"/>
</dbReference>
<dbReference type="AlphaFoldDB" id="A0AAV7MY46"/>
<dbReference type="PANTHER" id="PTHR43355:SF2">
    <property type="entry name" value="FLAVIN REDUCTASE (NADPH)"/>
    <property type="match status" value="1"/>
</dbReference>
<dbReference type="SUPFAM" id="SSF51735">
    <property type="entry name" value="NAD(P)-binding Rossmann-fold domains"/>
    <property type="match status" value="1"/>
</dbReference>
<organism evidence="2 3">
    <name type="scientific">Pleurodeles waltl</name>
    <name type="common">Iberian ribbed newt</name>
    <dbReference type="NCBI Taxonomy" id="8319"/>
    <lineage>
        <taxon>Eukaryota</taxon>
        <taxon>Metazoa</taxon>
        <taxon>Chordata</taxon>
        <taxon>Craniata</taxon>
        <taxon>Vertebrata</taxon>
        <taxon>Euteleostomi</taxon>
        <taxon>Amphibia</taxon>
        <taxon>Batrachia</taxon>
        <taxon>Caudata</taxon>
        <taxon>Salamandroidea</taxon>
        <taxon>Salamandridae</taxon>
        <taxon>Pleurodelinae</taxon>
        <taxon>Pleurodeles</taxon>
    </lineage>
</organism>
<dbReference type="InterPro" id="IPR036291">
    <property type="entry name" value="NAD(P)-bd_dom_sf"/>
</dbReference>
<dbReference type="CDD" id="cd05244">
    <property type="entry name" value="BVR-B_like_SDR_a"/>
    <property type="match status" value="1"/>
</dbReference>
<sequence>MTGKAVLAQAVQAGYNVTVLVRDASRLPAEVAVPKVIVGDVLNKSDVNKAVEGQDAVIVVLGTGTDLSPTTVMSEGTKNIVEAMKKHSIRKLVACMSSFLLWDIAKVPPRLVPVTEDHIRMYEVIKGSGLDYVAVLPPHIAGDKPLTGEYNISIDSRGGNVISKHDLAHFFLKCLTTSEYDGKQVTLSRDY</sequence>
<comment type="caution">
    <text evidence="2">The sequence shown here is derived from an EMBL/GenBank/DDBJ whole genome shotgun (WGS) entry which is preliminary data.</text>
</comment>
<feature type="domain" description="NAD(P)-binding" evidence="1">
    <location>
        <begin position="2"/>
        <end position="176"/>
    </location>
</feature>
<dbReference type="GO" id="GO:0042602">
    <property type="term" value="F:riboflavin reductase (NADPH) activity"/>
    <property type="evidence" value="ECO:0007669"/>
    <property type="project" value="TreeGrafter"/>
</dbReference>
<evidence type="ECO:0000313" key="3">
    <source>
        <dbReference type="Proteomes" id="UP001066276"/>
    </source>
</evidence>
<gene>
    <name evidence="2" type="ORF">NDU88_005632</name>
</gene>
<dbReference type="PANTHER" id="PTHR43355">
    <property type="entry name" value="FLAVIN REDUCTASE (NADPH)"/>
    <property type="match status" value="1"/>
</dbReference>
<evidence type="ECO:0000313" key="2">
    <source>
        <dbReference type="EMBL" id="KAJ1108251.1"/>
    </source>
</evidence>
<reference evidence="2" key="1">
    <citation type="journal article" date="2022" name="bioRxiv">
        <title>Sequencing and chromosome-scale assembly of the giantPleurodeles waltlgenome.</title>
        <authorList>
            <person name="Brown T."/>
            <person name="Elewa A."/>
            <person name="Iarovenko S."/>
            <person name="Subramanian E."/>
            <person name="Araus A.J."/>
            <person name="Petzold A."/>
            <person name="Susuki M."/>
            <person name="Suzuki K.-i.T."/>
            <person name="Hayashi T."/>
            <person name="Toyoda A."/>
            <person name="Oliveira C."/>
            <person name="Osipova E."/>
            <person name="Leigh N.D."/>
            <person name="Simon A."/>
            <person name="Yun M.H."/>
        </authorList>
    </citation>
    <scope>NUCLEOTIDE SEQUENCE</scope>
    <source>
        <strain evidence="2">20211129_DDA</strain>
        <tissue evidence="2">Liver</tissue>
    </source>
</reference>
<dbReference type="EMBL" id="JANPWB010000013">
    <property type="protein sequence ID" value="KAJ1108251.1"/>
    <property type="molecule type" value="Genomic_DNA"/>
</dbReference>
<protein>
    <recommendedName>
        <fullName evidence="1">NAD(P)-binding domain-containing protein</fullName>
    </recommendedName>
</protein>